<gene>
    <name evidence="2" type="ORF">FB472_0025</name>
</gene>
<dbReference type="OrthoDB" id="9758243at2"/>
<dbReference type="Pfam" id="PF18766">
    <property type="entry name" value="SWI2_SNF2"/>
    <property type="match status" value="1"/>
</dbReference>
<dbReference type="Gene3D" id="3.40.50.300">
    <property type="entry name" value="P-loop containing nucleotide triphosphate hydrolases"/>
    <property type="match status" value="2"/>
</dbReference>
<evidence type="ECO:0000313" key="2">
    <source>
        <dbReference type="EMBL" id="TQO18509.1"/>
    </source>
</evidence>
<keyword evidence="3" id="KW-1185">Reference proteome</keyword>
<organism evidence="2 3">
    <name type="scientific">Rhodoglobus vestalii</name>
    <dbReference type="NCBI Taxonomy" id="193384"/>
    <lineage>
        <taxon>Bacteria</taxon>
        <taxon>Bacillati</taxon>
        <taxon>Actinomycetota</taxon>
        <taxon>Actinomycetes</taxon>
        <taxon>Micrococcales</taxon>
        <taxon>Microbacteriaceae</taxon>
        <taxon>Rhodoglobus</taxon>
    </lineage>
</organism>
<comment type="caution">
    <text evidence="2">The sequence shown here is derived from an EMBL/GenBank/DDBJ whole genome shotgun (WGS) entry which is preliminary data.</text>
</comment>
<dbReference type="PANTHER" id="PTHR42927:SF1">
    <property type="entry name" value="HELICASE SUPERFAMILY 1 AND 2 DOMAIN-CONTAINING PROTEIN"/>
    <property type="match status" value="1"/>
</dbReference>
<dbReference type="GO" id="GO:0009035">
    <property type="term" value="F:type I site-specific deoxyribonuclease activity"/>
    <property type="evidence" value="ECO:0007669"/>
    <property type="project" value="UniProtKB-EC"/>
</dbReference>
<dbReference type="PROSITE" id="PS51192">
    <property type="entry name" value="HELICASE_ATP_BIND_1"/>
    <property type="match status" value="1"/>
</dbReference>
<reference evidence="2 3" key="1">
    <citation type="submission" date="2019-06" db="EMBL/GenBank/DDBJ databases">
        <title>Sequencing the genomes of 1000 actinobacteria strains.</title>
        <authorList>
            <person name="Klenk H.-P."/>
        </authorList>
    </citation>
    <scope>NUCLEOTIDE SEQUENCE [LARGE SCALE GENOMIC DNA]</scope>
    <source>
        <strain evidence="2 3">DSM 21947</strain>
    </source>
</reference>
<dbReference type="GO" id="GO:0009307">
    <property type="term" value="P:DNA restriction-modification system"/>
    <property type="evidence" value="ECO:0007669"/>
    <property type="project" value="UniProtKB-KW"/>
</dbReference>
<accession>A0A8H2K3Y0</accession>
<proteinExistence type="predicted"/>
<dbReference type="SMART" id="SM00487">
    <property type="entry name" value="DEXDc"/>
    <property type="match status" value="1"/>
</dbReference>
<evidence type="ECO:0000259" key="1">
    <source>
        <dbReference type="PROSITE" id="PS51192"/>
    </source>
</evidence>
<dbReference type="PANTHER" id="PTHR42927">
    <property type="entry name" value="HELICASE SUPERFAMILY 1 AND 2 DOMAIN-CONTAINING PROTEIN"/>
    <property type="match status" value="1"/>
</dbReference>
<dbReference type="InterPro" id="IPR027417">
    <property type="entry name" value="P-loop_NTPase"/>
</dbReference>
<protein>
    <submittedName>
        <fullName evidence="2">Type I restriction enzyme R subunit</fullName>
    </submittedName>
</protein>
<name>A0A8H2K3Y0_9MICO</name>
<sequence length="1039" mass="114566">MGKHNEYWFEDELCAHLSANGWEYSADDAGYDPQLAVFPEDVLWWLQTTQPDAYDQKVKASDPPAVRAKAEAQLLKVLVQTLERPFAQGGGTLNVLRHGFKDVATSFDLCQFKPAQNLNPATLERYGQVRLRVMRQVHYSTSNAKKSIDLVFFVNGLPVATMEVKTDFTQSVEDAVIQYKKDRTPRDPSTKKTEPLLGFGTRALVHFAVSNTEVWMTTRLDGAATRFLPFNMGNDGGKGNPANPNGSPSAYLWERVLQRDAWLEIIGKFLHAATEKKTDPVTGEVTVTQSLLFPRYHQWESVTRLVAAAREEGPGHRYLIQHSAGSGKTNSIAWTAHQLSSLHNDAGNKVFDSVIVVTDRTVLDDQLQDAIYQIDHKSGVVVPITRGGSDSKSTALTKALTDRAQIIIVTIQTFPHALKAIRTSGALVGRSFAIIADEAHSSQTGSTSAKLKHVLSPEELASVEDGGDIDIEAVLAAEMEEKAETKNISFFAYTATPKGKTLELFGRRGDDGLPHAFHVYTMQQAIEEKFILDVLKNYTPYMLAFKLAHNGREYDDTTPVSAIAAADPLVDRTEASKELMRWVRLHPHNIAQKVAIVVEHFRDNVAWRLNGQAKAMVVTGSRLEAVRYKRAFDAYVAKRGYAGMAALVAFSREIADPDVGESSVTEVTLNPGLRGRSLPQAFATEEFQVMLVANKFQTGFDQPLLVAMYVDKKLSGVTAVQTLSRLNRMATGKDQTFVLDFVNEPAEILAAFQTYYRSASLADNSDPNLIHALRAKLDQAVIYEESEVDGAAAAYVRDEGNNAYSKWLTPAQQRFSVQYTNALKAGDTTRVEELELFRADVNAFIRAYDFLAQIVNFHDVGLEKRSIFYRLLVPLIGDPNPDRGVDLAGVDLTHYSLPPGEAENLQLSGDGDPLSGFKGAGSGAAKDPELVRMQEIIDMMNTLFEGDGLTDNDMLGFTGYLGGKFDENNTLREQAKANSFEQFMGSPDLGAAFQNAVIESDTNFQSMSEQVLGSKNIQKTILELLAREFYNKHGGGTAA</sequence>
<dbReference type="InterPro" id="IPR055180">
    <property type="entry name" value="HsdR_RecA-like_helicase_dom_2"/>
</dbReference>
<dbReference type="Gene3D" id="3.90.1570.50">
    <property type="match status" value="1"/>
</dbReference>
<dbReference type="InterPro" id="IPR014001">
    <property type="entry name" value="Helicase_ATP-bd"/>
</dbReference>
<dbReference type="EMBL" id="VFRA01000001">
    <property type="protein sequence ID" value="TQO18509.1"/>
    <property type="molecule type" value="Genomic_DNA"/>
</dbReference>
<dbReference type="Pfam" id="PF04313">
    <property type="entry name" value="HSDR_N"/>
    <property type="match status" value="1"/>
</dbReference>
<dbReference type="GO" id="GO:0003677">
    <property type="term" value="F:DNA binding"/>
    <property type="evidence" value="ECO:0007669"/>
    <property type="project" value="UniProtKB-KW"/>
</dbReference>
<dbReference type="InterPro" id="IPR040980">
    <property type="entry name" value="SWI2_SNF2"/>
</dbReference>
<dbReference type="SUPFAM" id="SSF52540">
    <property type="entry name" value="P-loop containing nucleoside triphosphate hydrolases"/>
    <property type="match status" value="1"/>
</dbReference>
<feature type="domain" description="Helicase ATP-binding" evidence="1">
    <location>
        <begin position="309"/>
        <end position="515"/>
    </location>
</feature>
<dbReference type="Proteomes" id="UP000316560">
    <property type="component" value="Unassembled WGS sequence"/>
</dbReference>
<dbReference type="RefSeq" id="WP_141989139.1">
    <property type="nucleotide sequence ID" value="NZ_VFRA01000001.1"/>
</dbReference>
<dbReference type="Pfam" id="PF22679">
    <property type="entry name" value="T1R_D3-like"/>
    <property type="match status" value="1"/>
</dbReference>
<dbReference type="InterPro" id="IPR007409">
    <property type="entry name" value="Restrct_endonuc_type1_HsdR_N"/>
</dbReference>
<evidence type="ECO:0000313" key="3">
    <source>
        <dbReference type="Proteomes" id="UP000316560"/>
    </source>
</evidence>
<dbReference type="GO" id="GO:0005524">
    <property type="term" value="F:ATP binding"/>
    <property type="evidence" value="ECO:0007669"/>
    <property type="project" value="UniProtKB-KW"/>
</dbReference>
<dbReference type="AlphaFoldDB" id="A0A8H2K3Y0"/>